<feature type="compositionally biased region" description="Polar residues" evidence="1">
    <location>
        <begin position="328"/>
        <end position="339"/>
    </location>
</feature>
<sequence>MRGIDPTRPQTATPTGENVRDIVYSFENATQHCRSGRQKNRRAPNIETDVYEGKLHAVKLQSEAESSRAVPAIPARPAPGKGKAQAAPGWENDDATEICKDRPSRTSNRRRERELESQLALAKEDVARISAQHTKCEVEIEGLQSELARLRLDKLEVAQRAQEVMAEMEIEMDKKMTRLKKRIETAEHKEIELKKDLEASQTREHDLIREIGELNETVIKASEELRQDCEYQISRRRELRNSAGHKQLPVQTEVVSSPRTPVEEVDGHSKYDSDSTPHGSVFDSTTATSNSLLGTSVSTRTDLTADADHEQNQKGVRGSTARKDQRHYSNSTRTSLSKSNARESENSLFFVRKKGERPVSVGICTEPCLPLLTLDLMQSDLLSMTLH</sequence>
<dbReference type="AlphaFoldDB" id="A0A0A1UP40"/>
<feature type="region of interest" description="Disordered" evidence="1">
    <location>
        <begin position="240"/>
        <end position="345"/>
    </location>
</feature>
<feature type="compositionally biased region" description="Polar residues" evidence="1">
    <location>
        <begin position="249"/>
        <end position="259"/>
    </location>
</feature>
<protein>
    <submittedName>
        <fullName evidence="2">Uncharacterized protein</fullName>
    </submittedName>
</protein>
<feature type="compositionally biased region" description="Basic and acidic residues" evidence="1">
    <location>
        <begin position="261"/>
        <end position="275"/>
    </location>
</feature>
<accession>A0A0A1UP40</accession>
<proteinExistence type="predicted"/>
<evidence type="ECO:0000256" key="1">
    <source>
        <dbReference type="SAM" id="MobiDB-lite"/>
    </source>
</evidence>
<feature type="compositionally biased region" description="Basic and acidic residues" evidence="1">
    <location>
        <begin position="97"/>
        <end position="113"/>
    </location>
</feature>
<reference evidence="2 3" key="1">
    <citation type="submission" date="2014-02" db="EMBL/GenBank/DDBJ databases">
        <title>The genome sequence of the entomopathogenic fungus Metarhizium robertsii ARSEF 2575.</title>
        <authorList>
            <person name="Giuliano Garisto Donzelli B."/>
            <person name="Roe B.A."/>
            <person name="Macmil S.L."/>
            <person name="Krasnoff S.B."/>
            <person name="Gibson D.M."/>
        </authorList>
    </citation>
    <scope>NUCLEOTIDE SEQUENCE [LARGE SCALE GENOMIC DNA]</scope>
    <source>
        <strain evidence="2 3">ARSEF 2575</strain>
    </source>
</reference>
<dbReference type="HOGENOM" id="CLU_814043_0_0_1"/>
<feature type="compositionally biased region" description="Low complexity" evidence="1">
    <location>
        <begin position="68"/>
        <end position="89"/>
    </location>
</feature>
<evidence type="ECO:0000313" key="3">
    <source>
        <dbReference type="Proteomes" id="UP000030151"/>
    </source>
</evidence>
<dbReference type="EMBL" id="JELW01000039">
    <property type="protein sequence ID" value="EXU97208.1"/>
    <property type="molecule type" value="Genomic_DNA"/>
</dbReference>
<organism evidence="2 3">
    <name type="scientific">Metarhizium robertsii</name>
    <dbReference type="NCBI Taxonomy" id="568076"/>
    <lineage>
        <taxon>Eukaryota</taxon>
        <taxon>Fungi</taxon>
        <taxon>Dikarya</taxon>
        <taxon>Ascomycota</taxon>
        <taxon>Pezizomycotina</taxon>
        <taxon>Sordariomycetes</taxon>
        <taxon>Hypocreomycetidae</taxon>
        <taxon>Hypocreales</taxon>
        <taxon>Clavicipitaceae</taxon>
        <taxon>Metarhizium</taxon>
    </lineage>
</organism>
<comment type="caution">
    <text evidence="2">The sequence shown here is derived from an EMBL/GenBank/DDBJ whole genome shotgun (WGS) entry which is preliminary data.</text>
</comment>
<feature type="region of interest" description="Disordered" evidence="1">
    <location>
        <begin position="62"/>
        <end position="113"/>
    </location>
</feature>
<dbReference type="OrthoDB" id="4940898at2759"/>
<dbReference type="Proteomes" id="UP000030151">
    <property type="component" value="Unassembled WGS sequence"/>
</dbReference>
<feature type="compositionally biased region" description="Polar residues" evidence="1">
    <location>
        <begin position="276"/>
        <end position="302"/>
    </location>
</feature>
<evidence type="ECO:0000313" key="2">
    <source>
        <dbReference type="EMBL" id="EXU97208.1"/>
    </source>
</evidence>
<gene>
    <name evidence="2" type="ORF">X797_009658</name>
</gene>
<name>A0A0A1UP40_9HYPO</name>